<dbReference type="PANTHER" id="PTHR14226">
    <property type="entry name" value="NEUROPATHY TARGET ESTERASE/SWISS CHEESE D.MELANOGASTER"/>
    <property type="match status" value="1"/>
</dbReference>
<dbReference type="OrthoDB" id="9807112at2"/>
<gene>
    <name evidence="6" type="ORF">DL237_00940</name>
</gene>
<evidence type="ECO:0000256" key="3">
    <source>
        <dbReference type="ARBA" id="ARBA00023098"/>
    </source>
</evidence>
<dbReference type="RefSeq" id="WP_119397135.1">
    <property type="nucleotide sequence ID" value="NZ_QWJJ01000001.1"/>
</dbReference>
<dbReference type="GO" id="GO:0016042">
    <property type="term" value="P:lipid catabolic process"/>
    <property type="evidence" value="ECO:0007669"/>
    <property type="project" value="UniProtKB-UniRule"/>
</dbReference>
<feature type="short sequence motif" description="GXGXXG" evidence="4">
    <location>
        <begin position="13"/>
        <end position="18"/>
    </location>
</feature>
<feature type="domain" description="PNPLA" evidence="5">
    <location>
        <begin position="9"/>
        <end position="218"/>
    </location>
</feature>
<keyword evidence="1 4" id="KW-0378">Hydrolase</keyword>
<dbReference type="Proteomes" id="UP000265848">
    <property type="component" value="Unassembled WGS sequence"/>
</dbReference>
<sequence length="348" mass="38414">MAEKKRINLALQGGGAHGAYTWGVLDRLLEDEDLEIAAMSGTSAGAMNGAALKAGWVKGGREGARAELDWFWAQMGAVKESGLWPWMMAGVPVPGSMDIGRAMEMSYAGTISDMLALVTTPYALGPFYRNPLRKIVESFDFTAVHDGTGPELFVCATKVRDGKIRVFSNEELTTEALLASACLPTVFTAVEFFDEKSGRMEAFWDGGYSGNPALFPLYRKDLPDDVMIVNINPLERDEVPMMPTQIQNRINEISFNSSLLRELRAVEYVQRLIEEGVISRTDKKHVLVHMISDDEIMLDLSMVTKMFPNAYLLNALKAAGRASADAFLAAHRDDLNKVSTVNLKEMFN</sequence>
<dbReference type="AlphaFoldDB" id="A0A399J5D0"/>
<dbReference type="Gene3D" id="3.40.1090.10">
    <property type="entry name" value="Cytosolic phospholipase A2 catalytic domain"/>
    <property type="match status" value="2"/>
</dbReference>
<dbReference type="SUPFAM" id="SSF52151">
    <property type="entry name" value="FabD/lysophospholipase-like"/>
    <property type="match status" value="1"/>
</dbReference>
<accession>A0A399J5D0</accession>
<organism evidence="6 7">
    <name type="scientific">Pseudooceanicola sediminis</name>
    <dbReference type="NCBI Taxonomy" id="2211117"/>
    <lineage>
        <taxon>Bacteria</taxon>
        <taxon>Pseudomonadati</taxon>
        <taxon>Pseudomonadota</taxon>
        <taxon>Alphaproteobacteria</taxon>
        <taxon>Rhodobacterales</taxon>
        <taxon>Paracoccaceae</taxon>
        <taxon>Pseudooceanicola</taxon>
    </lineage>
</organism>
<feature type="active site" description="Proton acceptor" evidence="4">
    <location>
        <position position="205"/>
    </location>
</feature>
<dbReference type="Pfam" id="PF01734">
    <property type="entry name" value="Patatin"/>
    <property type="match status" value="1"/>
</dbReference>
<dbReference type="GO" id="GO:0016787">
    <property type="term" value="F:hydrolase activity"/>
    <property type="evidence" value="ECO:0007669"/>
    <property type="project" value="UniProtKB-UniRule"/>
</dbReference>
<feature type="short sequence motif" description="GXSXG" evidence="4">
    <location>
        <begin position="41"/>
        <end position="45"/>
    </location>
</feature>
<dbReference type="InterPro" id="IPR002641">
    <property type="entry name" value="PNPLA_dom"/>
</dbReference>
<evidence type="ECO:0000256" key="4">
    <source>
        <dbReference type="PROSITE-ProRule" id="PRU01161"/>
    </source>
</evidence>
<protein>
    <submittedName>
        <fullName evidence="6">Patatin-like phospholipase family protein</fullName>
    </submittedName>
</protein>
<feature type="active site" description="Nucleophile" evidence="4">
    <location>
        <position position="43"/>
    </location>
</feature>
<dbReference type="PANTHER" id="PTHR14226:SF78">
    <property type="entry name" value="SLR0060 PROTEIN"/>
    <property type="match status" value="1"/>
</dbReference>
<keyword evidence="7" id="KW-1185">Reference proteome</keyword>
<keyword evidence="2 4" id="KW-0442">Lipid degradation</keyword>
<evidence type="ECO:0000259" key="5">
    <source>
        <dbReference type="PROSITE" id="PS51635"/>
    </source>
</evidence>
<evidence type="ECO:0000313" key="7">
    <source>
        <dbReference type="Proteomes" id="UP000265848"/>
    </source>
</evidence>
<evidence type="ECO:0000256" key="1">
    <source>
        <dbReference type="ARBA" id="ARBA00022801"/>
    </source>
</evidence>
<feature type="short sequence motif" description="DGA/G" evidence="4">
    <location>
        <begin position="205"/>
        <end position="207"/>
    </location>
</feature>
<reference evidence="6 7" key="1">
    <citation type="submission" date="2018-08" db="EMBL/GenBank/DDBJ databases">
        <title>Pseudooceanicola sediminis CY03 in the family Rhodobacteracea.</title>
        <authorList>
            <person name="Zhang Y.-J."/>
        </authorList>
    </citation>
    <scope>NUCLEOTIDE SEQUENCE [LARGE SCALE GENOMIC DNA]</scope>
    <source>
        <strain evidence="6 7">CY03</strain>
    </source>
</reference>
<proteinExistence type="predicted"/>
<dbReference type="PROSITE" id="PS51635">
    <property type="entry name" value="PNPLA"/>
    <property type="match status" value="1"/>
</dbReference>
<dbReference type="InterPro" id="IPR050301">
    <property type="entry name" value="NTE"/>
</dbReference>
<name>A0A399J5D0_9RHOB</name>
<dbReference type="EMBL" id="QWJJ01000001">
    <property type="protein sequence ID" value="RII40615.1"/>
    <property type="molecule type" value="Genomic_DNA"/>
</dbReference>
<evidence type="ECO:0000256" key="2">
    <source>
        <dbReference type="ARBA" id="ARBA00022963"/>
    </source>
</evidence>
<evidence type="ECO:0000313" key="6">
    <source>
        <dbReference type="EMBL" id="RII40615.1"/>
    </source>
</evidence>
<comment type="caution">
    <text evidence="6">The sequence shown here is derived from an EMBL/GenBank/DDBJ whole genome shotgun (WGS) entry which is preliminary data.</text>
</comment>
<keyword evidence="3 4" id="KW-0443">Lipid metabolism</keyword>
<dbReference type="InterPro" id="IPR016035">
    <property type="entry name" value="Acyl_Trfase/lysoPLipase"/>
</dbReference>